<dbReference type="Pfam" id="PF14337">
    <property type="entry name" value="Abi_alpha"/>
    <property type="match status" value="1"/>
</dbReference>
<reference evidence="1 2" key="1">
    <citation type="journal article" date="2015" name="Genome Announc.">
        <title>Expanding the biotechnology potential of lactobacilli through comparative genomics of 213 strains and associated genera.</title>
        <authorList>
            <person name="Sun Z."/>
            <person name="Harris H.M."/>
            <person name="McCann A."/>
            <person name="Guo C."/>
            <person name="Argimon S."/>
            <person name="Zhang W."/>
            <person name="Yang X."/>
            <person name="Jeffery I.B."/>
            <person name="Cooney J.C."/>
            <person name="Kagawa T.F."/>
            <person name="Liu W."/>
            <person name="Song Y."/>
            <person name="Salvetti E."/>
            <person name="Wrobel A."/>
            <person name="Rasinkangas P."/>
            <person name="Parkhill J."/>
            <person name="Rea M.C."/>
            <person name="O'Sullivan O."/>
            <person name="Ritari J."/>
            <person name="Douillard F.P."/>
            <person name="Paul Ross R."/>
            <person name="Yang R."/>
            <person name="Briner A.E."/>
            <person name="Felis G.E."/>
            <person name="de Vos W.M."/>
            <person name="Barrangou R."/>
            <person name="Klaenhammer T.R."/>
            <person name="Caufield P.W."/>
            <person name="Cui Y."/>
            <person name="Zhang H."/>
            <person name="O'Toole P.W."/>
        </authorList>
    </citation>
    <scope>NUCLEOTIDE SEQUENCE [LARGE SCALE GENOMIC DNA]</scope>
    <source>
        <strain evidence="1 2">DSM 20690</strain>
    </source>
</reference>
<evidence type="ECO:0000313" key="2">
    <source>
        <dbReference type="Proteomes" id="UP000051565"/>
    </source>
</evidence>
<keyword evidence="2" id="KW-1185">Reference proteome</keyword>
<comment type="caution">
    <text evidence="1">The sequence shown here is derived from an EMBL/GenBank/DDBJ whole genome shotgun (WGS) entry which is preliminary data.</text>
</comment>
<protein>
    <recommendedName>
        <fullName evidence="3">DUF4393 domain-containing protein</fullName>
    </recommendedName>
</protein>
<accession>A0A0R2JPR6</accession>
<gene>
    <name evidence="1" type="ORF">IV52_GL000537</name>
</gene>
<evidence type="ECO:0000313" key="1">
    <source>
        <dbReference type="EMBL" id="KRN79131.1"/>
    </source>
</evidence>
<dbReference type="PATRIC" id="fig|1122148.6.peg.557"/>
<dbReference type="EMBL" id="JQBT01000032">
    <property type="protein sequence ID" value="KRN79131.1"/>
    <property type="molecule type" value="Genomic_DNA"/>
</dbReference>
<name>A0A0R2JPR6_9LACO</name>
<dbReference type="AlphaFoldDB" id="A0A0R2JPR6"/>
<evidence type="ECO:0008006" key="3">
    <source>
        <dbReference type="Google" id="ProtNLM"/>
    </source>
</evidence>
<proteinExistence type="predicted"/>
<dbReference type="Gene3D" id="3.30.110.190">
    <property type="match status" value="1"/>
</dbReference>
<organism evidence="1 2">
    <name type="scientific">Fructilactobacillus lindneri DSM 20690 = JCM 11027</name>
    <dbReference type="NCBI Taxonomy" id="1122148"/>
    <lineage>
        <taxon>Bacteria</taxon>
        <taxon>Bacillati</taxon>
        <taxon>Bacillota</taxon>
        <taxon>Bacilli</taxon>
        <taxon>Lactobacillales</taxon>
        <taxon>Lactobacillaceae</taxon>
        <taxon>Fructilactobacillus</taxon>
    </lineage>
</organism>
<dbReference type="InterPro" id="IPR025506">
    <property type="entry name" value="Abi_alpha"/>
</dbReference>
<sequence length="277" mass="31526">MQTLKGGDINMSDELTPADEFAWKQVVDTIPKSSLEKLCDPICDVVGRGIAGCFTYIFYKPLEFGIVSKKHFNDLVNGTADKISKIPKENIDNSKADQLLNIIENSKHSISDDEIRNMYKKIIANTVDNRKNKNINNYFATVISNLSSESAEVLRMLYKNEIKWLPYVKVVEFLKSKSDGAMRVISTGNTVNLSEFKKETNPKVVMMESSINVLESLGIITKSGKSREENAEEVYLFMRKKLTKEARKANFDIDKIEFVEKTINLTELGYEFINICY</sequence>
<dbReference type="OrthoDB" id="2322805at2"/>
<dbReference type="Proteomes" id="UP000051565">
    <property type="component" value="Unassembled WGS sequence"/>
</dbReference>
<dbReference type="STRING" id="53444.AYR59_06140"/>